<evidence type="ECO:0000313" key="1">
    <source>
        <dbReference type="EMBL" id="CCO45698.1"/>
    </source>
</evidence>
<sequence>MAENHQHIAGIVSANGEKVSGEGFTVTQDNTSEYIVTFKHPFAEQPAVVATLHNEHKDLSVHAVITYDITRNIARILTGDADEGTGGTPKDSAFSFIAFGDRA</sequence>
<gene>
    <name evidence="1" type="ORF">VIBNISOn1_1540066</name>
</gene>
<dbReference type="EMBL" id="CAOF01000062">
    <property type="protein sequence ID" value="CCO45698.1"/>
    <property type="molecule type" value="Genomic_DNA"/>
</dbReference>
<dbReference type="Proteomes" id="UP000018211">
    <property type="component" value="Unassembled WGS sequence"/>
</dbReference>
<name>A0AAV2VLZ3_9VIBR</name>
<reference evidence="1 2" key="1">
    <citation type="journal article" date="2013" name="ISME J.">
        <title>Comparative genomics of pathogenic lineages of Vibrio nigripulchritudo identifies virulence-associated traits.</title>
        <authorList>
            <person name="Goudenege D."/>
            <person name="Labreuche Y."/>
            <person name="Krin E."/>
            <person name="Ansquer D."/>
            <person name="Mangenot S."/>
            <person name="Calteau A."/>
            <person name="Medigue C."/>
            <person name="Mazel D."/>
            <person name="Polz M.F."/>
            <person name="Le Roux F."/>
        </authorList>
    </citation>
    <scope>NUCLEOTIDE SEQUENCE [LARGE SCALE GENOMIC DNA]</scope>
    <source>
        <strain evidence="1 2">SOn1</strain>
    </source>
</reference>
<evidence type="ECO:0000313" key="2">
    <source>
        <dbReference type="Proteomes" id="UP000018211"/>
    </source>
</evidence>
<dbReference type="RefSeq" id="WP_022611086.1">
    <property type="nucleotide sequence ID" value="NZ_LK391965.1"/>
</dbReference>
<proteinExistence type="predicted"/>
<dbReference type="AlphaFoldDB" id="A0AAV2VLZ3"/>
<protein>
    <submittedName>
        <fullName evidence="1">Uncharacterized protein</fullName>
    </submittedName>
</protein>
<organism evidence="1 2">
    <name type="scientific">Vibrio nigripulchritudo SOn1</name>
    <dbReference type="NCBI Taxonomy" id="1238450"/>
    <lineage>
        <taxon>Bacteria</taxon>
        <taxon>Pseudomonadati</taxon>
        <taxon>Pseudomonadota</taxon>
        <taxon>Gammaproteobacteria</taxon>
        <taxon>Vibrionales</taxon>
        <taxon>Vibrionaceae</taxon>
        <taxon>Vibrio</taxon>
    </lineage>
</organism>
<accession>A0AAV2VLZ3</accession>
<comment type="caution">
    <text evidence="1">The sequence shown here is derived from an EMBL/GenBank/DDBJ whole genome shotgun (WGS) entry which is preliminary data.</text>
</comment>